<organism evidence="3">
    <name type="scientific">Streptococcus suis</name>
    <dbReference type="NCBI Taxonomy" id="1307"/>
    <lineage>
        <taxon>Bacteria</taxon>
        <taxon>Bacillati</taxon>
        <taxon>Bacillota</taxon>
        <taxon>Bacilli</taxon>
        <taxon>Lactobacillales</taxon>
        <taxon>Streptococcaceae</taxon>
        <taxon>Streptococcus</taxon>
    </lineage>
</organism>
<evidence type="ECO:0000313" key="1">
    <source>
        <dbReference type="EMBL" id="ANJ64235.1"/>
    </source>
</evidence>
<evidence type="ECO:0000313" key="3">
    <source>
        <dbReference type="EMBL" id="ANJ64790.1"/>
    </source>
</evidence>
<evidence type="ECO:0000313" key="2">
    <source>
        <dbReference type="EMBL" id="ANJ64663.1"/>
    </source>
</evidence>
<accession>A0A1X9I3H3</accession>
<sequence>MIFHWGFGGEATKLSYRRLSKLKGFGRLAIRFLGYCGHNI</sequence>
<dbReference type="EMBL" id="KX077897">
    <property type="protein sequence ID" value="ANJ64663.1"/>
    <property type="molecule type" value="Genomic_DNA"/>
</dbReference>
<dbReference type="AlphaFoldDB" id="A0A1X9I3H3"/>
<dbReference type="EMBL" id="KX077885">
    <property type="protein sequence ID" value="ANJ64235.1"/>
    <property type="molecule type" value="Genomic_DNA"/>
</dbReference>
<protein>
    <submittedName>
        <fullName evidence="3">Uncharacterized protein</fullName>
    </submittedName>
</protein>
<reference evidence="3" key="1">
    <citation type="journal article" date="2016" name="Front. Cell. Infect. Microbiol.">
        <title>Evolution and Diversity of the Antimicrobial Resistance Associated Mobilome in Streptococcus suis: A Probable Mobile Genetic Elements Reservoir for Other Streptococci.</title>
        <authorList>
            <person name="Huang J."/>
            <person name="Ma J."/>
            <person name="Shang K."/>
            <person name="Hu X."/>
            <person name="Liang Y."/>
            <person name="Li D."/>
            <person name="Wu Z."/>
            <person name="Dai L."/>
            <person name="Chen L."/>
            <person name="Wang L."/>
        </authorList>
    </citation>
    <scope>NUCLEOTIDE SEQUENCE</scope>
    <source>
        <strain evidence="1">LP081102</strain>
        <strain evidence="2">TZ080501</strain>
        <strain evidence="3">YY060816</strain>
    </source>
</reference>
<name>A0A1X9I3H3_STRSU</name>
<proteinExistence type="predicted"/>
<dbReference type="EMBL" id="KX077898">
    <property type="protein sequence ID" value="ANJ64790.1"/>
    <property type="molecule type" value="Genomic_DNA"/>
</dbReference>